<dbReference type="Proteomes" id="UP000318141">
    <property type="component" value="Unassembled WGS sequence"/>
</dbReference>
<keyword evidence="3" id="KW-1185">Reference proteome</keyword>
<sequence>MTPAPAMVATSAAPRQYASPRWNHGPTAVASIPAATPSAAWDNSSVPGTTPDARVTHAGKPTMK</sequence>
<organism evidence="2 3">
    <name type="scientific">Cupriavidus gilardii J11</name>
    <dbReference type="NCBI Taxonomy" id="936133"/>
    <lineage>
        <taxon>Bacteria</taxon>
        <taxon>Pseudomonadati</taxon>
        <taxon>Pseudomonadota</taxon>
        <taxon>Betaproteobacteria</taxon>
        <taxon>Burkholderiales</taxon>
        <taxon>Burkholderiaceae</taxon>
        <taxon>Cupriavidus</taxon>
    </lineage>
</organism>
<name>A0A562B451_9BURK</name>
<reference evidence="2 3" key="1">
    <citation type="submission" date="2019-07" db="EMBL/GenBank/DDBJ databases">
        <title>Genome sequencing of lignin-degrading bacterial isolates.</title>
        <authorList>
            <person name="Gladden J."/>
        </authorList>
    </citation>
    <scope>NUCLEOTIDE SEQUENCE [LARGE SCALE GENOMIC DNA]</scope>
    <source>
        <strain evidence="2 3">J11</strain>
    </source>
</reference>
<protein>
    <submittedName>
        <fullName evidence="2">Uncharacterized protein</fullName>
    </submittedName>
</protein>
<dbReference type="AlphaFoldDB" id="A0A562B451"/>
<evidence type="ECO:0000313" key="3">
    <source>
        <dbReference type="Proteomes" id="UP000318141"/>
    </source>
</evidence>
<proteinExistence type="predicted"/>
<evidence type="ECO:0000313" key="2">
    <source>
        <dbReference type="EMBL" id="TWG79975.1"/>
    </source>
</evidence>
<dbReference type="EMBL" id="VLJN01000051">
    <property type="protein sequence ID" value="TWG79975.1"/>
    <property type="molecule type" value="Genomic_DNA"/>
</dbReference>
<comment type="caution">
    <text evidence="2">The sequence shown here is derived from an EMBL/GenBank/DDBJ whole genome shotgun (WGS) entry which is preliminary data.</text>
</comment>
<gene>
    <name evidence="2" type="ORF">L602_005500000120</name>
</gene>
<feature type="region of interest" description="Disordered" evidence="1">
    <location>
        <begin position="1"/>
        <end position="64"/>
    </location>
</feature>
<evidence type="ECO:0000256" key="1">
    <source>
        <dbReference type="SAM" id="MobiDB-lite"/>
    </source>
</evidence>
<accession>A0A562B451</accession>